<dbReference type="SUPFAM" id="SSF51735">
    <property type="entry name" value="NAD(P)-binding Rossmann-fold domains"/>
    <property type="match status" value="1"/>
</dbReference>
<dbReference type="Gene3D" id="3.40.50.720">
    <property type="entry name" value="NAD(P)-binding Rossmann-like Domain"/>
    <property type="match status" value="1"/>
</dbReference>
<dbReference type="SMART" id="SM00829">
    <property type="entry name" value="PKS_ER"/>
    <property type="match status" value="1"/>
</dbReference>
<dbReference type="AlphaFoldDB" id="A0A077R4L4"/>
<dbReference type="CDD" id="cd08249">
    <property type="entry name" value="enoyl_reductase_like"/>
    <property type="match status" value="1"/>
</dbReference>
<evidence type="ECO:0000313" key="3">
    <source>
        <dbReference type="EMBL" id="CDI53823.1"/>
    </source>
</evidence>
<dbReference type="EMBL" id="HG529594">
    <property type="protein sequence ID" value="CDI53823.1"/>
    <property type="molecule type" value="Genomic_DNA"/>
</dbReference>
<dbReference type="PANTHER" id="PTHR45348">
    <property type="entry name" value="HYPOTHETICAL OXIDOREDUCTASE (EUROFUNG)"/>
    <property type="match status" value="1"/>
</dbReference>
<dbReference type="InterPro" id="IPR011032">
    <property type="entry name" value="GroES-like_sf"/>
</dbReference>
<evidence type="ECO:0000259" key="2">
    <source>
        <dbReference type="SMART" id="SM00829"/>
    </source>
</evidence>
<reference evidence="3" key="1">
    <citation type="journal article" date="2014" name="Genome Biol. Evol.">
        <title>Gene Loss Rather Than Gene Gain Is Associated with a Host Jump from Monocots to Dicots in the Smut Fungus Melanopsichium pennsylvanicum.</title>
        <authorList>
            <person name="Sharma R."/>
            <person name="Mishra B."/>
            <person name="Runge F."/>
            <person name="Thines M."/>
        </authorList>
    </citation>
    <scope>NUCLEOTIDE SEQUENCE</scope>
    <source>
        <strain evidence="3">4</strain>
    </source>
</reference>
<dbReference type="InterPro" id="IPR013154">
    <property type="entry name" value="ADH-like_N"/>
</dbReference>
<dbReference type="InterPro" id="IPR036291">
    <property type="entry name" value="NAD(P)-bd_dom_sf"/>
</dbReference>
<sequence>MAEVEIIDTEIVPQHSQLKDPIDFNSKLSLSNDVGIATLTSVYPVYTQAERETAHRLLVPSAHDVVLGAGWVDTQALDSTSDGDASDSKLGRRVSSASSSSSFSSPSTPPAFSLPAQSTDLLASTKYPSHSDALLVRSCSQGWTLSFELTSSHPTPLPLAPDEVLISNTAVGLNPVDWKSVSFNFGIPAFPWVLGRDIVGTIVQTPADNSERWKSGDRVWTCADSREMRAGAYQRYSVHKKGTLAPVPERVEDEQAATLGTGLITAAVALFAFFKLPFAPLSVENQLEKIGLEENLEGRGWILIYGGGAVTGIYAAQLASISKLRVISVASPSNFSYLSSNGVTECIDRHQPYESIISSISSIIASGGGRLRYAMDCVSSSTADLCLQALKDNGADQAELICLAGNPKAEPEQVKVHKISFSTTFYHPNGEFARDVLEYVTELLKDGALKPCRPEVLPDGLAGIRAGLEMLREGRAPRAKKLVVRVKDTPAADVTLLGVRGELGWNGVV</sequence>
<feature type="compositionally biased region" description="Low complexity" evidence="1">
    <location>
        <begin position="95"/>
        <end position="111"/>
    </location>
</feature>
<accession>A0A077R4L4</accession>
<feature type="region of interest" description="Disordered" evidence="1">
    <location>
        <begin position="77"/>
        <end position="111"/>
    </location>
</feature>
<dbReference type="Pfam" id="PF08240">
    <property type="entry name" value="ADH_N"/>
    <property type="match status" value="1"/>
</dbReference>
<dbReference type="PANTHER" id="PTHR45348:SF2">
    <property type="entry name" value="ZINC-TYPE ALCOHOL DEHYDROGENASE-LIKE PROTEIN C2E1P3.01"/>
    <property type="match status" value="1"/>
</dbReference>
<dbReference type="InterPro" id="IPR047122">
    <property type="entry name" value="Trans-enoyl_RdTase-like"/>
</dbReference>
<dbReference type="SUPFAM" id="SSF50129">
    <property type="entry name" value="GroES-like"/>
    <property type="match status" value="1"/>
</dbReference>
<dbReference type="GO" id="GO:0016651">
    <property type="term" value="F:oxidoreductase activity, acting on NAD(P)H"/>
    <property type="evidence" value="ECO:0007669"/>
    <property type="project" value="InterPro"/>
</dbReference>
<organism evidence="3">
    <name type="scientific">Melanopsichium pennsylvanicum 4</name>
    <dbReference type="NCBI Taxonomy" id="1398559"/>
    <lineage>
        <taxon>Eukaryota</taxon>
        <taxon>Fungi</taxon>
        <taxon>Dikarya</taxon>
        <taxon>Basidiomycota</taxon>
        <taxon>Ustilaginomycotina</taxon>
        <taxon>Ustilaginomycetes</taxon>
        <taxon>Ustilaginales</taxon>
        <taxon>Ustilaginaceae</taxon>
        <taxon>Melanopsichium</taxon>
    </lineage>
</organism>
<proteinExistence type="predicted"/>
<protein>
    <submittedName>
        <fullName evidence="3">Zinc-binding dehydrogenase</fullName>
    </submittedName>
</protein>
<evidence type="ECO:0000256" key="1">
    <source>
        <dbReference type="SAM" id="MobiDB-lite"/>
    </source>
</evidence>
<feature type="domain" description="Enoyl reductase (ER)" evidence="2">
    <location>
        <begin position="144"/>
        <end position="484"/>
    </location>
</feature>
<name>A0A077R4L4_9BASI</name>
<dbReference type="InterPro" id="IPR020843">
    <property type="entry name" value="ER"/>
</dbReference>
<dbReference type="Gene3D" id="3.90.180.10">
    <property type="entry name" value="Medium-chain alcohol dehydrogenases, catalytic domain"/>
    <property type="match status" value="1"/>
</dbReference>